<dbReference type="InterPro" id="IPR055110">
    <property type="entry name" value="RECK-like_N"/>
</dbReference>
<dbReference type="InterPro" id="IPR056978">
    <property type="entry name" value="CC4_RECK"/>
</dbReference>
<dbReference type="PROSITE" id="PS51465">
    <property type="entry name" value="KAZAL_2"/>
    <property type="match status" value="1"/>
</dbReference>
<evidence type="ECO:0000313" key="18">
    <source>
        <dbReference type="Proteomes" id="UP001107558"/>
    </source>
</evidence>
<dbReference type="GO" id="GO:0005886">
    <property type="term" value="C:plasma membrane"/>
    <property type="evidence" value="ECO:0007669"/>
    <property type="project" value="UniProtKB-SubCell"/>
</dbReference>
<dbReference type="Pfam" id="PF23332">
    <property type="entry name" value="CC4_RECK"/>
    <property type="match status" value="2"/>
</dbReference>
<dbReference type="FunFam" id="3.30.60.30:FF:000011">
    <property type="entry name" value="reversion-inducing cysteine-rich protein with Kazal motifs isoform X1"/>
    <property type="match status" value="1"/>
</dbReference>
<reference evidence="17" key="1">
    <citation type="submission" date="2021-03" db="EMBL/GenBank/DDBJ databases">
        <title>Chromosome level genome of the anhydrobiotic midge Polypedilum vanderplanki.</title>
        <authorList>
            <person name="Yoshida Y."/>
            <person name="Kikawada T."/>
            <person name="Gusev O."/>
        </authorList>
    </citation>
    <scope>NUCLEOTIDE SEQUENCE</scope>
    <source>
        <strain evidence="17">NIAS01</strain>
        <tissue evidence="17">Whole body or cell culture</tissue>
    </source>
</reference>
<feature type="signal peptide" evidence="15">
    <location>
        <begin position="1"/>
        <end position="18"/>
    </location>
</feature>
<accession>A0A9J6BJW4</accession>
<evidence type="ECO:0000256" key="9">
    <source>
        <dbReference type="ARBA" id="ARBA00023136"/>
    </source>
</evidence>
<evidence type="ECO:0000256" key="10">
    <source>
        <dbReference type="ARBA" id="ARBA00023157"/>
    </source>
</evidence>
<dbReference type="SMART" id="SM00280">
    <property type="entry name" value="KAZAL"/>
    <property type="match status" value="2"/>
</dbReference>
<keyword evidence="11" id="KW-0325">Glycoprotein</keyword>
<proteinExistence type="inferred from homology"/>
<dbReference type="InterPro" id="IPR056977">
    <property type="entry name" value="FnI_RECK"/>
</dbReference>
<evidence type="ECO:0000256" key="15">
    <source>
        <dbReference type="SAM" id="SignalP"/>
    </source>
</evidence>
<evidence type="ECO:0000256" key="1">
    <source>
        <dbReference type="ARBA" id="ARBA00004609"/>
    </source>
</evidence>
<sequence>MTRSFILILNLLLWQAITKHHTMEILSTCCQSVNIDEPCRSLCESTILKSNNQTQFCPEIEKCMELINKNRHWQGRSCCNNAVMKRCSDGCQISSSTKMLSEYCRKSDEFALYSCIDTLERKSKCCSYAKTHDCMQVCQQMMFNKTIDVNSLEEELHLNCKNNNGDVVNCVYDNVNIVTTHQQKFKACCGFAHDKSCLEACKTILNGDELTENKIELLENECGSVNLNVEIWKCFLANESKNSNNNNNVMTVGDLAKLNCCIEKAQSQRCRKICINVYTYADMNSLDIFYKECLTNFTEISLSQCIEEIESPVELGCDGLTFCNNFNHRPRELFRSCNKFSDIAAKNEYSQWTKKSSLKLFGEDILINHSESCLSLLQTFACTLHLKPSTKSLHYNQICHEDCLEIISTCNHNIEIKICSNLPKNIPCIHLKDFSHSIHDDYDENEIKMPCKEHQCNATTEICEIDRVNNKYYCSKGACQIGQGSSLLVPSNTFVRIPSKMEAGCFQICKCQDGNLIKCTNLNCVKYSSCTIGNQTISHGSSIEIECNTCGCFAGEITCTRKKCRLISDVQTSFMSLPCNCPPHFTPICGKNGKTYPSSCIAKCNGLNDNDFTFGACENIDPCSRNNIKCKGNLKCFPNRQVCLSSPKNICLQHKCMKYELDIIEPSFDHKICSNSETVCGVNGVTYKNECDCIKDFSMVDYYGNCKAVGLIDSKETCSGIKCQKLPENCVGNTIPTGACCPVCGGLIKIVYSRKQVDREIYTIKNDITIKSIVESLQKLVKIPTCYLAGYLSIESDLVIIVYTIIKNPTVTQIEVCRDEAIKITNLINTKSHHFTVNLGLSSFIVANYIEPTISSSSLMLSHSTTFLVVFCIIFTQHFRY</sequence>
<dbReference type="GO" id="GO:0098552">
    <property type="term" value="C:side of membrane"/>
    <property type="evidence" value="ECO:0007669"/>
    <property type="project" value="UniProtKB-KW"/>
</dbReference>
<dbReference type="InterPro" id="IPR002350">
    <property type="entry name" value="Kazal_dom"/>
</dbReference>
<dbReference type="Pfam" id="PF25027">
    <property type="entry name" value="EGF1_RECK"/>
    <property type="match status" value="1"/>
</dbReference>
<dbReference type="InterPro" id="IPR056976">
    <property type="entry name" value="EGF1_RECK"/>
</dbReference>
<evidence type="ECO:0000256" key="8">
    <source>
        <dbReference type="ARBA" id="ARBA00022900"/>
    </source>
</evidence>
<dbReference type="PANTHER" id="PTHR13487">
    <property type="entry name" value="SERINE PROTEASE INHIBITOR"/>
    <property type="match status" value="1"/>
</dbReference>
<evidence type="ECO:0000256" key="12">
    <source>
        <dbReference type="ARBA" id="ARBA00023288"/>
    </source>
</evidence>
<dbReference type="PROSITE" id="PS00282">
    <property type="entry name" value="KAZAL_1"/>
    <property type="match status" value="1"/>
</dbReference>
<dbReference type="InterPro" id="IPR056979">
    <property type="entry name" value="FZ_RECK"/>
</dbReference>
<keyword evidence="10" id="KW-1015">Disulfide bond</keyword>
<evidence type="ECO:0000259" key="16">
    <source>
        <dbReference type="PROSITE" id="PS51465"/>
    </source>
</evidence>
<keyword evidence="2" id="KW-1003">Cell membrane</keyword>
<dbReference type="EMBL" id="JADBJN010000003">
    <property type="protein sequence ID" value="KAG5669879.1"/>
    <property type="molecule type" value="Genomic_DNA"/>
</dbReference>
<dbReference type="OrthoDB" id="5956770at2759"/>
<comment type="caution">
    <text evidence="17">The sequence shown here is derived from an EMBL/GenBank/DDBJ whole genome shotgun (WGS) entry which is preliminary data.</text>
</comment>
<dbReference type="InterPro" id="IPR036058">
    <property type="entry name" value="Kazal_dom_sf"/>
</dbReference>
<feature type="chain" id="PRO_5039906266" description="Reversion-inducing cysteine-rich protein with Kazal motifs" evidence="15">
    <location>
        <begin position="19"/>
        <end position="881"/>
    </location>
</feature>
<evidence type="ECO:0000256" key="14">
    <source>
        <dbReference type="ARBA" id="ARBA00073829"/>
    </source>
</evidence>
<evidence type="ECO:0000256" key="2">
    <source>
        <dbReference type="ARBA" id="ARBA00022475"/>
    </source>
</evidence>
<dbReference type="GO" id="GO:0030198">
    <property type="term" value="P:extracellular matrix organization"/>
    <property type="evidence" value="ECO:0007669"/>
    <property type="project" value="TreeGrafter"/>
</dbReference>
<keyword evidence="18" id="KW-1185">Reference proteome</keyword>
<evidence type="ECO:0000256" key="6">
    <source>
        <dbReference type="ARBA" id="ARBA00022729"/>
    </source>
</evidence>
<dbReference type="GO" id="GO:0004867">
    <property type="term" value="F:serine-type endopeptidase inhibitor activity"/>
    <property type="evidence" value="ECO:0007669"/>
    <property type="project" value="UniProtKB-KW"/>
</dbReference>
<evidence type="ECO:0000256" key="11">
    <source>
        <dbReference type="ARBA" id="ARBA00023180"/>
    </source>
</evidence>
<dbReference type="GO" id="GO:0008191">
    <property type="term" value="F:metalloendopeptidase inhibitor activity"/>
    <property type="evidence" value="ECO:0007669"/>
    <property type="project" value="InterPro"/>
</dbReference>
<evidence type="ECO:0000256" key="4">
    <source>
        <dbReference type="ARBA" id="ARBA00022687"/>
    </source>
</evidence>
<dbReference type="InterPro" id="IPR039016">
    <property type="entry name" value="RECK"/>
</dbReference>
<dbReference type="Gene3D" id="3.30.60.30">
    <property type="match status" value="1"/>
</dbReference>
<comment type="similarity">
    <text evidence="13">Belongs to the RECK family.</text>
</comment>
<organism evidence="17 18">
    <name type="scientific">Polypedilum vanderplanki</name>
    <name type="common">Sleeping chironomid midge</name>
    <dbReference type="NCBI Taxonomy" id="319348"/>
    <lineage>
        <taxon>Eukaryota</taxon>
        <taxon>Metazoa</taxon>
        <taxon>Ecdysozoa</taxon>
        <taxon>Arthropoda</taxon>
        <taxon>Hexapoda</taxon>
        <taxon>Insecta</taxon>
        <taxon>Pterygota</taxon>
        <taxon>Neoptera</taxon>
        <taxon>Endopterygota</taxon>
        <taxon>Diptera</taxon>
        <taxon>Nematocera</taxon>
        <taxon>Chironomoidea</taxon>
        <taxon>Chironomidae</taxon>
        <taxon>Chironominae</taxon>
        <taxon>Polypedilum</taxon>
        <taxon>Polypedilum</taxon>
    </lineage>
</organism>
<dbReference type="Proteomes" id="UP001107558">
    <property type="component" value="Chromosome 3"/>
</dbReference>
<keyword evidence="8" id="KW-0722">Serine protease inhibitor</keyword>
<gene>
    <name evidence="17" type="ORF">PVAND_000170</name>
</gene>
<dbReference type="AlphaFoldDB" id="A0A9J6BJW4"/>
<comment type="subcellular location">
    <subcellularLocation>
        <location evidence="1">Cell membrane</location>
        <topology evidence="1">Lipid-anchor</topology>
        <topology evidence="1">GPI-anchor</topology>
    </subcellularLocation>
</comment>
<keyword evidence="7" id="KW-0677">Repeat</keyword>
<dbReference type="Pfam" id="PF25028">
    <property type="entry name" value="FnI_RECK"/>
    <property type="match status" value="1"/>
</dbReference>
<dbReference type="Pfam" id="PF07648">
    <property type="entry name" value="Kazal_2"/>
    <property type="match status" value="2"/>
</dbReference>
<dbReference type="Pfam" id="PF22961">
    <property type="entry name" value="RECK-like_N"/>
    <property type="match status" value="1"/>
</dbReference>
<evidence type="ECO:0000256" key="7">
    <source>
        <dbReference type="ARBA" id="ARBA00022737"/>
    </source>
</evidence>
<evidence type="ECO:0000256" key="5">
    <source>
        <dbReference type="ARBA" id="ARBA00022690"/>
    </source>
</evidence>
<keyword evidence="4" id="KW-0879">Wnt signaling pathway</keyword>
<keyword evidence="12" id="KW-0449">Lipoprotein</keyword>
<keyword evidence="9" id="KW-0472">Membrane</keyword>
<feature type="domain" description="Kazal-like" evidence="16">
    <location>
        <begin position="573"/>
        <end position="619"/>
    </location>
</feature>
<protein>
    <recommendedName>
        <fullName evidence="14">Reversion-inducing cysteine-rich protein with Kazal motifs</fullName>
    </recommendedName>
</protein>
<evidence type="ECO:0000313" key="17">
    <source>
        <dbReference type="EMBL" id="KAG5669879.1"/>
    </source>
</evidence>
<dbReference type="Pfam" id="PF23298">
    <property type="entry name" value="FZ_RECK"/>
    <property type="match status" value="1"/>
</dbReference>
<evidence type="ECO:0000256" key="13">
    <source>
        <dbReference type="ARBA" id="ARBA00061636"/>
    </source>
</evidence>
<dbReference type="SUPFAM" id="SSF100895">
    <property type="entry name" value="Kazal-type serine protease inhibitors"/>
    <property type="match status" value="1"/>
</dbReference>
<name>A0A9J6BJW4_POLVA</name>
<keyword evidence="5" id="KW-0646">Protease inhibitor</keyword>
<evidence type="ECO:0000256" key="3">
    <source>
        <dbReference type="ARBA" id="ARBA00022622"/>
    </source>
</evidence>
<keyword evidence="6 15" id="KW-0732">Signal</keyword>
<dbReference type="PANTHER" id="PTHR13487:SF3">
    <property type="entry name" value="REVERSION-INDUCING CYSTEINE-RICH PROTEIN WITH KAZAL MOTIFS"/>
    <property type="match status" value="1"/>
</dbReference>
<keyword evidence="3" id="KW-0336">GPI-anchor</keyword>
<dbReference type="GO" id="GO:0016055">
    <property type="term" value="P:Wnt signaling pathway"/>
    <property type="evidence" value="ECO:0007669"/>
    <property type="project" value="UniProtKB-KW"/>
</dbReference>